<evidence type="ECO:0000256" key="1">
    <source>
        <dbReference type="SAM" id="MobiDB-lite"/>
    </source>
</evidence>
<feature type="transmembrane region" description="Helical" evidence="2">
    <location>
        <begin position="194"/>
        <end position="215"/>
    </location>
</feature>
<evidence type="ECO:0000256" key="2">
    <source>
        <dbReference type="SAM" id="Phobius"/>
    </source>
</evidence>
<evidence type="ECO:0000313" key="4">
    <source>
        <dbReference type="EMBL" id="MSS16371.1"/>
    </source>
</evidence>
<dbReference type="SUPFAM" id="SSF46785">
    <property type="entry name" value="Winged helix' DNA-binding domain"/>
    <property type="match status" value="1"/>
</dbReference>
<protein>
    <recommendedName>
        <fullName evidence="3">FtsK gamma domain-containing protein</fullName>
    </recommendedName>
</protein>
<dbReference type="SMART" id="SM00843">
    <property type="entry name" value="Ftsk_gamma"/>
    <property type="match status" value="1"/>
</dbReference>
<proteinExistence type="predicted"/>
<dbReference type="AlphaFoldDB" id="A0A6L5X7W7"/>
<dbReference type="Gene3D" id="2.20.28.160">
    <property type="match status" value="1"/>
</dbReference>
<comment type="caution">
    <text evidence="4">The sequence shown here is derived from an EMBL/GenBank/DDBJ whole genome shotgun (WGS) entry which is preliminary data.</text>
</comment>
<dbReference type="EMBL" id="VULT01000001">
    <property type="protein sequence ID" value="MSS16371.1"/>
    <property type="molecule type" value="Genomic_DNA"/>
</dbReference>
<dbReference type="Proteomes" id="UP000483362">
    <property type="component" value="Unassembled WGS sequence"/>
</dbReference>
<keyword evidence="5" id="KW-1185">Reference proteome</keyword>
<reference evidence="4 5" key="1">
    <citation type="submission" date="2019-08" db="EMBL/GenBank/DDBJ databases">
        <title>In-depth cultivation of the pig gut microbiome towards novel bacterial diversity and tailored functional studies.</title>
        <authorList>
            <person name="Wylensek D."/>
            <person name="Hitch T.C.A."/>
            <person name="Clavel T."/>
        </authorList>
    </citation>
    <scope>NUCLEOTIDE SEQUENCE [LARGE SCALE GENOMIC DNA]</scope>
    <source>
        <strain evidence="4 5">Oil-RF-744-WCA-WT-10</strain>
    </source>
</reference>
<keyword evidence="2" id="KW-0812">Transmembrane</keyword>
<feature type="region of interest" description="Disordered" evidence="1">
    <location>
        <begin position="52"/>
        <end position="84"/>
    </location>
</feature>
<keyword evidence="2" id="KW-1133">Transmembrane helix</keyword>
<feature type="domain" description="FtsK gamma" evidence="3">
    <location>
        <begin position="91"/>
        <end position="156"/>
    </location>
</feature>
<dbReference type="InterPro" id="IPR036390">
    <property type="entry name" value="WH_DNA-bd_sf"/>
</dbReference>
<evidence type="ECO:0000259" key="3">
    <source>
        <dbReference type="SMART" id="SM00843"/>
    </source>
</evidence>
<sequence>MATIKKYTCPKCGHAIEVDTGALQAMGGSVVCPECQTVLTIDGDYAYVPLPHSDVAPAGPQVEDQQETPPPFHPEGTGGQPATPSIAEITGQEHDPLYDEAVDYLRTCNAVSAPKMAQYFHISIERARHLIADLEKNHIVGPYNGGGPREILIPHNTDLPSGQRRTYEADQQMQALIDEYRSTHDGREPRVRTYGCSCTTILIILFAIMIIASIFGH</sequence>
<organism evidence="4 5">
    <name type="scientific">Sodaliphilus pleomorphus</name>
    <dbReference type="NCBI Taxonomy" id="2606626"/>
    <lineage>
        <taxon>Bacteria</taxon>
        <taxon>Pseudomonadati</taxon>
        <taxon>Bacteroidota</taxon>
        <taxon>Bacteroidia</taxon>
        <taxon>Bacteroidales</taxon>
        <taxon>Muribaculaceae</taxon>
        <taxon>Sodaliphilus</taxon>
    </lineage>
</organism>
<gene>
    <name evidence="4" type="ORF">FYJ29_01085</name>
</gene>
<keyword evidence="2" id="KW-0472">Membrane</keyword>
<evidence type="ECO:0000313" key="5">
    <source>
        <dbReference type="Proteomes" id="UP000483362"/>
    </source>
</evidence>
<dbReference type="Gene3D" id="1.10.10.10">
    <property type="entry name" value="Winged helix-like DNA-binding domain superfamily/Winged helix DNA-binding domain"/>
    <property type="match status" value="1"/>
</dbReference>
<name>A0A6L5X7W7_9BACT</name>
<accession>A0A6L5X7W7</accession>
<dbReference type="InterPro" id="IPR018541">
    <property type="entry name" value="Ftsk_gamma"/>
</dbReference>
<dbReference type="InterPro" id="IPR036388">
    <property type="entry name" value="WH-like_DNA-bd_sf"/>
</dbReference>
<dbReference type="Pfam" id="PF09397">
    <property type="entry name" value="FtsK_gamma"/>
    <property type="match status" value="1"/>
</dbReference>
<dbReference type="RefSeq" id="WP_154327845.1">
    <property type="nucleotide sequence ID" value="NZ_CP045696.1"/>
</dbReference>